<gene>
    <name evidence="1" type="ORF">AAW31_10430</name>
    <name evidence="2" type="ORF">BCL69_11015</name>
</gene>
<evidence type="ECO:0000313" key="4">
    <source>
        <dbReference type="Proteomes" id="UP000324176"/>
    </source>
</evidence>
<organism evidence="1 3">
    <name type="scientific">Nitrosomonas communis</name>
    <dbReference type="NCBI Taxonomy" id="44574"/>
    <lineage>
        <taxon>Bacteria</taxon>
        <taxon>Pseudomonadati</taxon>
        <taxon>Pseudomonadota</taxon>
        <taxon>Betaproteobacteria</taxon>
        <taxon>Nitrosomonadales</taxon>
        <taxon>Nitrosomonadaceae</taxon>
        <taxon>Nitrosomonas</taxon>
    </lineage>
</organism>
<accession>A0A0F7KH03</accession>
<evidence type="ECO:0000313" key="1">
    <source>
        <dbReference type="EMBL" id="AKH38132.1"/>
    </source>
</evidence>
<reference evidence="1 3" key="2">
    <citation type="journal article" date="2016" name="Genome Announc.">
        <title>Genome Sequence of Nitrosomonas communis Strain Nm2, a Mesophilic Ammonia-Oxidizing Bacterium Isolated from Mediterranean Soil.</title>
        <authorList>
            <person name="Kozlowski J.A."/>
            <person name="Kits K.D."/>
            <person name="Stein L.Y."/>
        </authorList>
    </citation>
    <scope>NUCLEOTIDE SEQUENCE [LARGE SCALE GENOMIC DNA]</scope>
    <source>
        <strain evidence="1 3">Nm2</strain>
    </source>
</reference>
<keyword evidence="3" id="KW-1185">Reference proteome</keyword>
<dbReference type="Proteomes" id="UP000034156">
    <property type="component" value="Chromosome"/>
</dbReference>
<dbReference type="Proteomes" id="UP000324176">
    <property type="component" value="Unassembled WGS sequence"/>
</dbReference>
<name>A0A0F7KH03_9PROT</name>
<dbReference type="AlphaFoldDB" id="A0A0F7KH03"/>
<evidence type="ECO:0000313" key="2">
    <source>
        <dbReference type="EMBL" id="TYP72978.1"/>
    </source>
</evidence>
<protein>
    <submittedName>
        <fullName evidence="1">Uncharacterized protein</fullName>
    </submittedName>
</protein>
<reference evidence="3" key="1">
    <citation type="submission" date="2015-05" db="EMBL/GenBank/DDBJ databases">
        <title>Draft genome of Nitrosomonas communis strain Nm2.</title>
        <authorList>
            <person name="Kozlowski J.A."/>
            <person name="Kits K.D."/>
            <person name="Stein L.Y."/>
        </authorList>
    </citation>
    <scope>NUCLEOTIDE SEQUENCE [LARGE SCALE GENOMIC DNA]</scope>
    <source>
        <strain evidence="3">Nm2</strain>
    </source>
</reference>
<reference evidence="2 4" key="3">
    <citation type="submission" date="2019-07" db="EMBL/GenBank/DDBJ databases">
        <title>Active sludge and wastewater microbial communities from Klosterneuburg, Austria.</title>
        <authorList>
            <person name="Wagner M."/>
        </authorList>
    </citation>
    <scope>NUCLEOTIDE SEQUENCE [LARGE SCALE GENOMIC DNA]</scope>
    <source>
        <strain evidence="2 4">Nm2</strain>
    </source>
</reference>
<evidence type="ECO:0000313" key="3">
    <source>
        <dbReference type="Proteomes" id="UP000034156"/>
    </source>
</evidence>
<sequence length="99" mass="10820">MSTDFTNWQIFQSNEDTLFIQSTLEGDELTGTVINEDEDVGLLNGIVTGTSFGSFADFKISWDDGSVGSYLGMLDHDIRLVGITFSVDDPVTQATWVSS</sequence>
<dbReference type="EMBL" id="VNHT01000101">
    <property type="protein sequence ID" value="TYP72978.1"/>
    <property type="molecule type" value="Genomic_DNA"/>
</dbReference>
<dbReference type="KEGG" id="nco:AAW31_10430"/>
<dbReference type="PATRIC" id="fig|44574.3.peg.2537"/>
<dbReference type="EMBL" id="CP011451">
    <property type="protein sequence ID" value="AKH38132.1"/>
    <property type="molecule type" value="Genomic_DNA"/>
</dbReference>
<proteinExistence type="predicted"/>
<dbReference type="OrthoDB" id="9887769at2"/>
<dbReference type="RefSeq" id="WP_046850193.1">
    <property type="nucleotide sequence ID" value="NZ_CP011451.1"/>
</dbReference>